<gene>
    <name evidence="2" type="ORF">M413DRAFT_137911</name>
</gene>
<keyword evidence="1" id="KW-1133">Transmembrane helix</keyword>
<feature type="transmembrane region" description="Helical" evidence="1">
    <location>
        <begin position="89"/>
        <end position="112"/>
    </location>
</feature>
<protein>
    <submittedName>
        <fullName evidence="2">Uncharacterized protein</fullName>
    </submittedName>
</protein>
<evidence type="ECO:0000313" key="3">
    <source>
        <dbReference type="Proteomes" id="UP000053424"/>
    </source>
</evidence>
<dbReference type="Proteomes" id="UP000053424">
    <property type="component" value="Unassembled WGS sequence"/>
</dbReference>
<proteinExistence type="predicted"/>
<keyword evidence="3" id="KW-1185">Reference proteome</keyword>
<feature type="transmembrane region" description="Helical" evidence="1">
    <location>
        <begin position="56"/>
        <end position="77"/>
    </location>
</feature>
<dbReference type="OrthoDB" id="3350812at2759"/>
<feature type="transmembrane region" description="Helical" evidence="1">
    <location>
        <begin position="12"/>
        <end position="36"/>
    </location>
</feature>
<accession>A0A0C2XVV4</accession>
<keyword evidence="1" id="KW-0472">Membrane</keyword>
<evidence type="ECO:0000313" key="2">
    <source>
        <dbReference type="EMBL" id="KIM41778.1"/>
    </source>
</evidence>
<reference evidence="3" key="2">
    <citation type="submission" date="2015-01" db="EMBL/GenBank/DDBJ databases">
        <title>Evolutionary Origins and Diversification of the Mycorrhizal Mutualists.</title>
        <authorList>
            <consortium name="DOE Joint Genome Institute"/>
            <consortium name="Mycorrhizal Genomics Consortium"/>
            <person name="Kohler A."/>
            <person name="Kuo A."/>
            <person name="Nagy L.G."/>
            <person name="Floudas D."/>
            <person name="Copeland A."/>
            <person name="Barry K.W."/>
            <person name="Cichocki N."/>
            <person name="Veneault-Fourrey C."/>
            <person name="LaButti K."/>
            <person name="Lindquist E.A."/>
            <person name="Lipzen A."/>
            <person name="Lundell T."/>
            <person name="Morin E."/>
            <person name="Murat C."/>
            <person name="Riley R."/>
            <person name="Ohm R."/>
            <person name="Sun H."/>
            <person name="Tunlid A."/>
            <person name="Henrissat B."/>
            <person name="Grigoriev I.V."/>
            <person name="Hibbett D.S."/>
            <person name="Martin F."/>
        </authorList>
    </citation>
    <scope>NUCLEOTIDE SEQUENCE [LARGE SCALE GENOMIC DNA]</scope>
    <source>
        <strain evidence="3">h7</strain>
    </source>
</reference>
<evidence type="ECO:0000256" key="1">
    <source>
        <dbReference type="SAM" id="Phobius"/>
    </source>
</evidence>
<name>A0A0C2XVV4_HEBCY</name>
<feature type="transmembrane region" description="Helical" evidence="1">
    <location>
        <begin position="139"/>
        <end position="157"/>
    </location>
</feature>
<reference evidence="2 3" key="1">
    <citation type="submission" date="2014-04" db="EMBL/GenBank/DDBJ databases">
        <authorList>
            <consortium name="DOE Joint Genome Institute"/>
            <person name="Kuo A."/>
            <person name="Gay G."/>
            <person name="Dore J."/>
            <person name="Kohler A."/>
            <person name="Nagy L.G."/>
            <person name="Floudas D."/>
            <person name="Copeland A."/>
            <person name="Barry K.W."/>
            <person name="Cichocki N."/>
            <person name="Veneault-Fourrey C."/>
            <person name="LaButti K."/>
            <person name="Lindquist E.A."/>
            <person name="Lipzen A."/>
            <person name="Lundell T."/>
            <person name="Morin E."/>
            <person name="Murat C."/>
            <person name="Sun H."/>
            <person name="Tunlid A."/>
            <person name="Henrissat B."/>
            <person name="Grigoriev I.V."/>
            <person name="Hibbett D.S."/>
            <person name="Martin F."/>
            <person name="Nordberg H.P."/>
            <person name="Cantor M.N."/>
            <person name="Hua S.X."/>
        </authorList>
    </citation>
    <scope>NUCLEOTIDE SEQUENCE [LARGE SCALE GENOMIC DNA]</scope>
    <source>
        <strain evidence="3">h7</strain>
    </source>
</reference>
<sequence length="161" mass="18329">MKGLYFFHRCLPFINTVWLVSVVERCWGVGGIWGSLHVGTWNLGSASYIDITHNGIIFLLDSVLMTVGLAASEMILTIRTCVWNRNHRLSIILPTLYALVWGSCFFFLSRFLNSLRFTVYPFPGFKGCFVTHVSKDLNFLWILLAAWNTTLMSIPAVRTCN</sequence>
<dbReference type="EMBL" id="KN831779">
    <property type="protein sequence ID" value="KIM41778.1"/>
    <property type="molecule type" value="Genomic_DNA"/>
</dbReference>
<dbReference type="HOGENOM" id="CLU_1643898_0_0_1"/>
<organism evidence="2 3">
    <name type="scientific">Hebeloma cylindrosporum</name>
    <dbReference type="NCBI Taxonomy" id="76867"/>
    <lineage>
        <taxon>Eukaryota</taxon>
        <taxon>Fungi</taxon>
        <taxon>Dikarya</taxon>
        <taxon>Basidiomycota</taxon>
        <taxon>Agaricomycotina</taxon>
        <taxon>Agaricomycetes</taxon>
        <taxon>Agaricomycetidae</taxon>
        <taxon>Agaricales</taxon>
        <taxon>Agaricineae</taxon>
        <taxon>Hymenogastraceae</taxon>
        <taxon>Hebeloma</taxon>
    </lineage>
</organism>
<dbReference type="AlphaFoldDB" id="A0A0C2XVV4"/>
<keyword evidence="1" id="KW-0812">Transmembrane</keyword>